<dbReference type="AlphaFoldDB" id="X0X0E8"/>
<feature type="compositionally biased region" description="Basic and acidic residues" evidence="2">
    <location>
        <begin position="129"/>
        <end position="145"/>
    </location>
</feature>
<protein>
    <submittedName>
        <fullName evidence="3">Uncharacterized protein</fullName>
    </submittedName>
</protein>
<sequence>QAEALVRMLEANVRSLRATYQDLLELFHGIAQTAEVVAEDGVVAETRASKKAEDAWVSAFTKIERSRLSAQALAIELLEDEVRAMVKAARKAGVIEEQQFNIVKFYEEKKAQIRKKFADEAAQDRERALADTKSKAKAAESEAQRRAQKRMGRGPTAAAFTAIAEYGKRIQLAILRKRDEDTRKKQLDELIKVAKQELVIEEQMRDFLAAFKPGLVRVP</sequence>
<feature type="non-terminal residue" evidence="3">
    <location>
        <position position="1"/>
    </location>
</feature>
<comment type="caution">
    <text evidence="3">The sequence shown here is derived from an EMBL/GenBank/DDBJ whole genome shotgun (WGS) entry which is preliminary data.</text>
</comment>
<keyword evidence="1" id="KW-0175">Coiled coil</keyword>
<feature type="coiled-coil region" evidence="1">
    <location>
        <begin position="177"/>
        <end position="204"/>
    </location>
</feature>
<accession>X0X0E8</accession>
<proteinExistence type="predicted"/>
<feature type="region of interest" description="Disordered" evidence="2">
    <location>
        <begin position="129"/>
        <end position="155"/>
    </location>
</feature>
<evidence type="ECO:0000313" key="3">
    <source>
        <dbReference type="EMBL" id="GAG18456.1"/>
    </source>
</evidence>
<organism evidence="3">
    <name type="scientific">marine sediment metagenome</name>
    <dbReference type="NCBI Taxonomy" id="412755"/>
    <lineage>
        <taxon>unclassified sequences</taxon>
        <taxon>metagenomes</taxon>
        <taxon>ecological metagenomes</taxon>
    </lineage>
</organism>
<dbReference type="EMBL" id="BARS01031467">
    <property type="protein sequence ID" value="GAG18456.1"/>
    <property type="molecule type" value="Genomic_DNA"/>
</dbReference>
<reference evidence="3" key="1">
    <citation type="journal article" date="2014" name="Front. Microbiol.">
        <title>High frequency of phylogenetically diverse reductive dehalogenase-homologous genes in deep subseafloor sedimentary metagenomes.</title>
        <authorList>
            <person name="Kawai M."/>
            <person name="Futagami T."/>
            <person name="Toyoda A."/>
            <person name="Takaki Y."/>
            <person name="Nishi S."/>
            <person name="Hori S."/>
            <person name="Arai W."/>
            <person name="Tsubouchi T."/>
            <person name="Morono Y."/>
            <person name="Uchiyama I."/>
            <person name="Ito T."/>
            <person name="Fujiyama A."/>
            <person name="Inagaki F."/>
            <person name="Takami H."/>
        </authorList>
    </citation>
    <scope>NUCLEOTIDE SEQUENCE</scope>
    <source>
        <strain evidence="3">Expedition CK06-06</strain>
    </source>
</reference>
<name>X0X0E8_9ZZZZ</name>
<gene>
    <name evidence="3" type="ORF">S01H1_48965</name>
</gene>
<evidence type="ECO:0000256" key="2">
    <source>
        <dbReference type="SAM" id="MobiDB-lite"/>
    </source>
</evidence>
<evidence type="ECO:0000256" key="1">
    <source>
        <dbReference type="SAM" id="Coils"/>
    </source>
</evidence>